<evidence type="ECO:0000256" key="7">
    <source>
        <dbReference type="ARBA" id="ARBA00022958"/>
    </source>
</evidence>
<name>A0A370I0F9_9NOCA</name>
<evidence type="ECO:0000256" key="5">
    <source>
        <dbReference type="ARBA" id="ARBA00022840"/>
    </source>
</evidence>
<evidence type="ECO:0000256" key="1">
    <source>
        <dbReference type="ARBA" id="ARBA00022563"/>
    </source>
</evidence>
<evidence type="ECO:0000313" key="11">
    <source>
        <dbReference type="Proteomes" id="UP000254869"/>
    </source>
</evidence>
<gene>
    <name evidence="10" type="ORF">DFR76_11211</name>
</gene>
<evidence type="ECO:0000259" key="9">
    <source>
        <dbReference type="Pfam" id="PF02773"/>
    </source>
</evidence>
<dbReference type="AlphaFoldDB" id="A0A370I0F9"/>
<comment type="caution">
    <text evidence="10">The sequence shown here is derived from an EMBL/GenBank/DDBJ whole genome shotgun (WGS) entry which is preliminary data.</text>
</comment>
<keyword evidence="2" id="KW-0808">Transferase</keyword>
<keyword evidence="5" id="KW-0067">ATP-binding</keyword>
<evidence type="ECO:0000256" key="3">
    <source>
        <dbReference type="ARBA" id="ARBA00022723"/>
    </source>
</evidence>
<dbReference type="GO" id="GO:0046872">
    <property type="term" value="F:metal ion binding"/>
    <property type="evidence" value="ECO:0007669"/>
    <property type="project" value="UniProtKB-KW"/>
</dbReference>
<keyword evidence="11" id="KW-1185">Reference proteome</keyword>
<evidence type="ECO:0000256" key="6">
    <source>
        <dbReference type="ARBA" id="ARBA00022842"/>
    </source>
</evidence>
<reference evidence="10 11" key="1">
    <citation type="submission" date="2018-07" db="EMBL/GenBank/DDBJ databases">
        <title>Genomic Encyclopedia of Type Strains, Phase IV (KMG-IV): sequencing the most valuable type-strain genomes for metagenomic binning, comparative biology and taxonomic classification.</title>
        <authorList>
            <person name="Goeker M."/>
        </authorList>
    </citation>
    <scope>NUCLEOTIDE SEQUENCE [LARGE SCALE GENOMIC DNA]</scope>
    <source>
        <strain evidence="10 11">DSM 44290</strain>
    </source>
</reference>
<keyword evidence="1" id="KW-0554">One-carbon metabolism</keyword>
<dbReference type="GO" id="GO:0004478">
    <property type="term" value="F:methionine adenosyltransferase activity"/>
    <property type="evidence" value="ECO:0007669"/>
    <property type="project" value="InterPro"/>
</dbReference>
<dbReference type="EMBL" id="QQBC01000012">
    <property type="protein sequence ID" value="RDI62694.1"/>
    <property type="molecule type" value="Genomic_DNA"/>
</dbReference>
<dbReference type="InterPro" id="IPR022636">
    <property type="entry name" value="S-AdoMet_synthetase_sfam"/>
</dbReference>
<dbReference type="InterPro" id="IPR022630">
    <property type="entry name" value="S-AdoMet_synt_C"/>
</dbReference>
<dbReference type="Pfam" id="PF00438">
    <property type="entry name" value="S-AdoMet_synt_N"/>
    <property type="match status" value="1"/>
</dbReference>
<keyword evidence="7" id="KW-0630">Potassium</keyword>
<dbReference type="InterPro" id="IPR002133">
    <property type="entry name" value="S-AdoMet_synthetase"/>
</dbReference>
<keyword evidence="6" id="KW-0460">Magnesium</keyword>
<keyword evidence="3" id="KW-0479">Metal-binding</keyword>
<evidence type="ECO:0000256" key="2">
    <source>
        <dbReference type="ARBA" id="ARBA00022679"/>
    </source>
</evidence>
<feature type="domain" description="S-adenosylmethionine synthetase N-terminal" evidence="8">
    <location>
        <begin position="6"/>
        <end position="28"/>
    </location>
</feature>
<evidence type="ECO:0000313" key="10">
    <source>
        <dbReference type="EMBL" id="RDI62694.1"/>
    </source>
</evidence>
<sequence length="159" mass="16925">MKTAARLFTSESVTEGHPDKIFDSISDAWSIPPANSYSAVRWVVPGSPVARSSSIPTAVSPGTAAARSPARIPSKVDRSAAYAMRWAAKNVVAAGLAERVEVQVAYAIGKAAPVGLFIETFGTERVSLDRIAAARNSLTMRVASEIQVRRERTRPESAA</sequence>
<dbReference type="SUPFAM" id="SSF55973">
    <property type="entry name" value="S-adenosylmethionine synthetase"/>
    <property type="match status" value="2"/>
</dbReference>
<dbReference type="STRING" id="1210086.GCA_001613105_03738"/>
<dbReference type="Gene3D" id="3.30.300.10">
    <property type="match status" value="2"/>
</dbReference>
<dbReference type="GO" id="GO:0006556">
    <property type="term" value="P:S-adenosylmethionine biosynthetic process"/>
    <property type="evidence" value="ECO:0007669"/>
    <property type="project" value="InterPro"/>
</dbReference>
<dbReference type="PANTHER" id="PTHR11964">
    <property type="entry name" value="S-ADENOSYLMETHIONINE SYNTHETASE"/>
    <property type="match status" value="1"/>
</dbReference>
<dbReference type="Proteomes" id="UP000254869">
    <property type="component" value="Unassembled WGS sequence"/>
</dbReference>
<proteinExistence type="predicted"/>
<dbReference type="GO" id="GO:0006730">
    <property type="term" value="P:one-carbon metabolic process"/>
    <property type="evidence" value="ECO:0007669"/>
    <property type="project" value="UniProtKB-KW"/>
</dbReference>
<accession>A0A370I0F9</accession>
<dbReference type="InterPro" id="IPR022628">
    <property type="entry name" value="S-AdoMet_synt_N"/>
</dbReference>
<organism evidence="10 11">
    <name type="scientific">Nocardia pseudobrasiliensis</name>
    <dbReference type="NCBI Taxonomy" id="45979"/>
    <lineage>
        <taxon>Bacteria</taxon>
        <taxon>Bacillati</taxon>
        <taxon>Actinomycetota</taxon>
        <taxon>Actinomycetes</taxon>
        <taxon>Mycobacteriales</taxon>
        <taxon>Nocardiaceae</taxon>
        <taxon>Nocardia</taxon>
    </lineage>
</organism>
<evidence type="ECO:0000259" key="8">
    <source>
        <dbReference type="Pfam" id="PF00438"/>
    </source>
</evidence>
<dbReference type="GO" id="GO:0005524">
    <property type="term" value="F:ATP binding"/>
    <property type="evidence" value="ECO:0007669"/>
    <property type="project" value="UniProtKB-KW"/>
</dbReference>
<feature type="domain" description="S-adenosylmethionine synthetase C-terminal" evidence="9">
    <location>
        <begin position="71"/>
        <end position="136"/>
    </location>
</feature>
<evidence type="ECO:0000256" key="4">
    <source>
        <dbReference type="ARBA" id="ARBA00022741"/>
    </source>
</evidence>
<dbReference type="Pfam" id="PF02773">
    <property type="entry name" value="S-AdoMet_synt_C"/>
    <property type="match status" value="1"/>
</dbReference>
<keyword evidence="4" id="KW-0547">Nucleotide-binding</keyword>
<protein>
    <submittedName>
        <fullName evidence="10">S-adenosylmethionine synthetase family protein</fullName>
    </submittedName>
</protein>